<sequence>MVNILLACSSGMSTSLLVSKMEAEAEERGMEATIWAVAQDKAAVDMKKADILLIGPQMRFMKKKLQVVADEEGIPLDVINPVDYGRVNGKAVFETALELIEKNKK</sequence>
<proteinExistence type="predicted"/>
<keyword evidence="2" id="KW-0597">Phosphoprotein</keyword>
<dbReference type="Gene3D" id="3.40.50.2300">
    <property type="match status" value="1"/>
</dbReference>
<organism evidence="9 10">
    <name type="scientific">Alkalibacterium gilvum</name>
    <dbReference type="NCBI Taxonomy" id="1130080"/>
    <lineage>
        <taxon>Bacteria</taxon>
        <taxon>Bacillati</taxon>
        <taxon>Bacillota</taxon>
        <taxon>Bacilli</taxon>
        <taxon>Lactobacillales</taxon>
        <taxon>Carnobacteriaceae</taxon>
        <taxon>Alkalibacterium</taxon>
    </lineage>
</organism>
<dbReference type="InterPro" id="IPR036095">
    <property type="entry name" value="PTS_EIIB-like_sf"/>
</dbReference>
<dbReference type="Proteomes" id="UP000198564">
    <property type="component" value="Unassembled WGS sequence"/>
</dbReference>
<keyword evidence="5" id="KW-0598">Phosphotransferase system</keyword>
<dbReference type="GO" id="GO:0016301">
    <property type="term" value="F:kinase activity"/>
    <property type="evidence" value="ECO:0007669"/>
    <property type="project" value="UniProtKB-KW"/>
</dbReference>
<dbReference type="InterPro" id="IPR003501">
    <property type="entry name" value="PTS_EIIB_2/3"/>
</dbReference>
<evidence type="ECO:0000256" key="3">
    <source>
        <dbReference type="ARBA" id="ARBA00022597"/>
    </source>
</evidence>
<accession>A0A1H6S4G5</accession>
<evidence type="ECO:0000256" key="7">
    <source>
        <dbReference type="PROSITE-ProRule" id="PRU00423"/>
    </source>
</evidence>
<evidence type="ECO:0000256" key="2">
    <source>
        <dbReference type="ARBA" id="ARBA00022553"/>
    </source>
</evidence>
<dbReference type="GO" id="GO:0008982">
    <property type="term" value="F:protein-N(PI)-phosphohistidine-sugar phosphotransferase activity"/>
    <property type="evidence" value="ECO:0007669"/>
    <property type="project" value="InterPro"/>
</dbReference>
<reference evidence="10" key="1">
    <citation type="submission" date="2016-10" db="EMBL/GenBank/DDBJ databases">
        <authorList>
            <person name="Varghese N."/>
            <person name="Submissions S."/>
        </authorList>
    </citation>
    <scope>NUCLEOTIDE SEQUENCE [LARGE SCALE GENOMIC DNA]</scope>
    <source>
        <strain evidence="10">DSM 25751</strain>
    </source>
</reference>
<keyword evidence="6" id="KW-0418">Kinase</keyword>
<feature type="modified residue" description="Phosphocysteine; by EIIA" evidence="7">
    <location>
        <position position="8"/>
    </location>
</feature>
<dbReference type="PANTHER" id="PTHR34581">
    <property type="entry name" value="PTS SYSTEM N,N'-DIACETYLCHITOBIOSE-SPECIFIC EIIB COMPONENT"/>
    <property type="match status" value="1"/>
</dbReference>
<evidence type="ECO:0000256" key="6">
    <source>
        <dbReference type="ARBA" id="ARBA00022777"/>
    </source>
</evidence>
<dbReference type="GO" id="GO:0009401">
    <property type="term" value="P:phosphoenolpyruvate-dependent sugar phosphotransferase system"/>
    <property type="evidence" value="ECO:0007669"/>
    <property type="project" value="UniProtKB-KW"/>
</dbReference>
<keyword evidence="3" id="KW-0762">Sugar transport</keyword>
<keyword evidence="10" id="KW-1185">Reference proteome</keyword>
<keyword evidence="4" id="KW-0808">Transferase</keyword>
<gene>
    <name evidence="9" type="ORF">SAMN04488113_10643</name>
</gene>
<dbReference type="InterPro" id="IPR051819">
    <property type="entry name" value="PTS_sugar-specific_EIIB"/>
</dbReference>
<name>A0A1H6S4G5_9LACT</name>
<protein>
    <submittedName>
        <fullName evidence="9">PTS system, cellobiose-specific IIB component</fullName>
    </submittedName>
</protein>
<evidence type="ECO:0000256" key="5">
    <source>
        <dbReference type="ARBA" id="ARBA00022683"/>
    </source>
</evidence>
<dbReference type="Pfam" id="PF02302">
    <property type="entry name" value="PTS_IIB"/>
    <property type="match status" value="1"/>
</dbReference>
<dbReference type="CDD" id="cd05564">
    <property type="entry name" value="PTS_IIB_chitobiose_lichenan"/>
    <property type="match status" value="1"/>
</dbReference>
<evidence type="ECO:0000256" key="1">
    <source>
        <dbReference type="ARBA" id="ARBA00022448"/>
    </source>
</evidence>
<keyword evidence="1" id="KW-0813">Transport</keyword>
<evidence type="ECO:0000313" key="10">
    <source>
        <dbReference type="Proteomes" id="UP000198564"/>
    </source>
</evidence>
<dbReference type="PANTHER" id="PTHR34581:SF2">
    <property type="entry name" value="PTS SYSTEM N,N'-DIACETYLCHITOBIOSE-SPECIFIC EIIB COMPONENT"/>
    <property type="match status" value="1"/>
</dbReference>
<evidence type="ECO:0000259" key="8">
    <source>
        <dbReference type="PROSITE" id="PS51100"/>
    </source>
</evidence>
<dbReference type="PROSITE" id="PS51100">
    <property type="entry name" value="PTS_EIIB_TYPE_3"/>
    <property type="match status" value="1"/>
</dbReference>
<dbReference type="SUPFAM" id="SSF52794">
    <property type="entry name" value="PTS system IIB component-like"/>
    <property type="match status" value="1"/>
</dbReference>
<dbReference type="EMBL" id="FNYW01000006">
    <property type="protein sequence ID" value="SEI63028.1"/>
    <property type="molecule type" value="Genomic_DNA"/>
</dbReference>
<dbReference type="InterPro" id="IPR013012">
    <property type="entry name" value="PTS_EIIB_3"/>
</dbReference>
<dbReference type="STRING" id="1130080.SAMN04488113_10643"/>
<evidence type="ECO:0000256" key="4">
    <source>
        <dbReference type="ARBA" id="ARBA00022679"/>
    </source>
</evidence>
<dbReference type="AlphaFoldDB" id="A0A1H6S4G5"/>
<evidence type="ECO:0000313" key="9">
    <source>
        <dbReference type="EMBL" id="SEI63028.1"/>
    </source>
</evidence>
<feature type="domain" description="PTS EIIB type-3" evidence="8">
    <location>
        <begin position="1"/>
        <end position="105"/>
    </location>
</feature>